<dbReference type="PANTHER" id="PTHR10210">
    <property type="entry name" value="RIBOSE-PHOSPHATE DIPHOSPHOKINASE FAMILY MEMBER"/>
    <property type="match status" value="1"/>
</dbReference>
<name>A0A2H1E6G1_9FLAO</name>
<evidence type="ECO:0000256" key="3">
    <source>
        <dbReference type="ARBA" id="ARBA00022679"/>
    </source>
</evidence>
<dbReference type="OrthoDB" id="9777067at2"/>
<evidence type="ECO:0000256" key="7">
    <source>
        <dbReference type="ARBA" id="ARBA00022777"/>
    </source>
</evidence>
<dbReference type="InterPro" id="IPR000842">
    <property type="entry name" value="PRib_PP_synth_CS"/>
</dbReference>
<keyword evidence="7" id="KW-0418">Kinase</keyword>
<dbReference type="Proteomes" id="UP000231564">
    <property type="component" value="Chromosome MARIT"/>
</dbReference>
<proteinExistence type="predicted"/>
<dbReference type="EMBL" id="LT634361">
    <property type="protein sequence ID" value="SFZ79994.1"/>
    <property type="molecule type" value="Genomic_DNA"/>
</dbReference>
<dbReference type="GO" id="GO:0000287">
    <property type="term" value="F:magnesium ion binding"/>
    <property type="evidence" value="ECO:0007669"/>
    <property type="project" value="InterPro"/>
</dbReference>
<keyword evidence="3 12" id="KW-0808">Transferase</keyword>
<dbReference type="GO" id="GO:0005524">
    <property type="term" value="F:ATP binding"/>
    <property type="evidence" value="ECO:0007669"/>
    <property type="project" value="UniProtKB-KW"/>
</dbReference>
<dbReference type="InterPro" id="IPR029057">
    <property type="entry name" value="PRTase-like"/>
</dbReference>
<dbReference type="GO" id="GO:0006015">
    <property type="term" value="P:5-phosphoribose 1-diphosphate biosynthetic process"/>
    <property type="evidence" value="ECO:0007669"/>
    <property type="project" value="TreeGrafter"/>
</dbReference>
<accession>A0A2H1E6G1</accession>
<dbReference type="InterPro" id="IPR029099">
    <property type="entry name" value="Pribosyltran_N"/>
</dbReference>
<dbReference type="EC" id="2.7.6.1" evidence="1"/>
<keyword evidence="6" id="KW-0547">Nucleotide-binding</keyword>
<dbReference type="FunFam" id="3.40.50.2020:FF:000002">
    <property type="entry name" value="Ribose-phosphate pyrophosphokinase"/>
    <property type="match status" value="1"/>
</dbReference>
<keyword evidence="5" id="KW-0545">Nucleotide biosynthesis</keyword>
<dbReference type="NCBIfam" id="TIGR01251">
    <property type="entry name" value="ribP_PPkin"/>
    <property type="match status" value="1"/>
</dbReference>
<dbReference type="GO" id="GO:0004749">
    <property type="term" value="F:ribose phosphate diphosphokinase activity"/>
    <property type="evidence" value="ECO:0007669"/>
    <property type="project" value="UniProtKB-EC"/>
</dbReference>
<reference evidence="12 13" key="1">
    <citation type="submission" date="2016-11" db="EMBL/GenBank/DDBJ databases">
        <authorList>
            <person name="Jaros S."/>
            <person name="Januszkiewicz K."/>
            <person name="Wedrychowicz H."/>
        </authorList>
    </citation>
    <scope>NUCLEOTIDE SEQUENCE [LARGE SCALE GENOMIC DNA]</scope>
    <source>
        <strain evidence="12">NCIMB 2154T</strain>
    </source>
</reference>
<dbReference type="InterPro" id="IPR005946">
    <property type="entry name" value="Rib-P_diPkinase"/>
</dbReference>
<dbReference type="GO" id="GO:0006164">
    <property type="term" value="P:purine nucleotide biosynthetic process"/>
    <property type="evidence" value="ECO:0007669"/>
    <property type="project" value="TreeGrafter"/>
</dbReference>
<feature type="domain" description="Ribose-phosphate pyrophosphokinase N-terminal" evidence="11">
    <location>
        <begin position="9"/>
        <end position="123"/>
    </location>
</feature>
<evidence type="ECO:0000313" key="12">
    <source>
        <dbReference type="EMBL" id="SFZ79994.1"/>
    </source>
</evidence>
<evidence type="ECO:0000256" key="10">
    <source>
        <dbReference type="ARBA" id="ARBA00049535"/>
    </source>
</evidence>
<keyword evidence="9" id="KW-0460">Magnesium</keyword>
<dbReference type="RefSeq" id="WP_024742019.1">
    <property type="nucleotide sequence ID" value="NZ_BAUG01000043.1"/>
</dbReference>
<evidence type="ECO:0000259" key="11">
    <source>
        <dbReference type="Pfam" id="PF13793"/>
    </source>
</evidence>
<evidence type="ECO:0000256" key="4">
    <source>
        <dbReference type="ARBA" id="ARBA00022723"/>
    </source>
</evidence>
<dbReference type="FunFam" id="3.40.50.2020:FF:000007">
    <property type="entry name" value="Ribose-phosphate pyrophosphokinase"/>
    <property type="match status" value="1"/>
</dbReference>
<dbReference type="Pfam" id="PF13793">
    <property type="entry name" value="Pribosyltran_N"/>
    <property type="match status" value="1"/>
</dbReference>
<evidence type="ECO:0000256" key="5">
    <source>
        <dbReference type="ARBA" id="ARBA00022727"/>
    </source>
</evidence>
<protein>
    <recommendedName>
        <fullName evidence="1">ribose-phosphate diphosphokinase</fullName>
        <ecNumber evidence="1">2.7.6.1</ecNumber>
    </recommendedName>
</protein>
<dbReference type="GO" id="GO:0016301">
    <property type="term" value="F:kinase activity"/>
    <property type="evidence" value="ECO:0007669"/>
    <property type="project" value="UniProtKB-KW"/>
</dbReference>
<dbReference type="SMART" id="SM01400">
    <property type="entry name" value="Pribosyltran_N"/>
    <property type="match status" value="1"/>
</dbReference>
<comment type="catalytic activity">
    <reaction evidence="10">
        <text>D-ribose 5-phosphate + ATP = 5-phospho-alpha-D-ribose 1-diphosphate + AMP + H(+)</text>
        <dbReference type="Rhea" id="RHEA:15609"/>
        <dbReference type="ChEBI" id="CHEBI:15378"/>
        <dbReference type="ChEBI" id="CHEBI:30616"/>
        <dbReference type="ChEBI" id="CHEBI:58017"/>
        <dbReference type="ChEBI" id="CHEBI:78346"/>
        <dbReference type="ChEBI" id="CHEBI:456215"/>
        <dbReference type="EC" id="2.7.6.1"/>
    </reaction>
</comment>
<gene>
    <name evidence="12" type="primary">prsA</name>
    <name evidence="12" type="ORF">MARIT_0073</name>
</gene>
<evidence type="ECO:0000256" key="1">
    <source>
        <dbReference type="ARBA" id="ARBA00013247"/>
    </source>
</evidence>
<evidence type="ECO:0000256" key="6">
    <source>
        <dbReference type="ARBA" id="ARBA00022741"/>
    </source>
</evidence>
<dbReference type="PROSITE" id="PS00114">
    <property type="entry name" value="PRPP_SYNTHASE"/>
    <property type="match status" value="1"/>
</dbReference>
<dbReference type="SUPFAM" id="SSF53271">
    <property type="entry name" value="PRTase-like"/>
    <property type="match status" value="1"/>
</dbReference>
<dbReference type="GO" id="GO:0002189">
    <property type="term" value="C:ribose phosphate diphosphokinase complex"/>
    <property type="evidence" value="ECO:0007669"/>
    <property type="project" value="TreeGrafter"/>
</dbReference>
<dbReference type="CDD" id="cd06223">
    <property type="entry name" value="PRTases_typeI"/>
    <property type="match status" value="1"/>
</dbReference>
<evidence type="ECO:0000256" key="2">
    <source>
        <dbReference type="ARBA" id="ARBA00022490"/>
    </source>
</evidence>
<keyword evidence="2" id="KW-0963">Cytoplasm</keyword>
<dbReference type="GeneID" id="47721682"/>
<evidence type="ECO:0000256" key="9">
    <source>
        <dbReference type="ARBA" id="ARBA00022842"/>
    </source>
</evidence>
<keyword evidence="4" id="KW-0479">Metal-binding</keyword>
<evidence type="ECO:0000313" key="13">
    <source>
        <dbReference type="Proteomes" id="UP000231564"/>
    </source>
</evidence>
<dbReference type="STRING" id="1349785.GCA_000509405_00643"/>
<dbReference type="KEGG" id="tmar:MARIT_0073"/>
<dbReference type="Pfam" id="PF14572">
    <property type="entry name" value="Pribosyl_synth"/>
    <property type="match status" value="1"/>
</dbReference>
<dbReference type="GO" id="GO:0009156">
    <property type="term" value="P:ribonucleoside monophosphate biosynthetic process"/>
    <property type="evidence" value="ECO:0007669"/>
    <property type="project" value="InterPro"/>
</dbReference>
<sequence length="313" mass="34587">MTTNQLNPKIFACSQSIELAKEIATKYGTTLGKVNTTHFSDGEFQPAFEESVRGRRVFIIGSTFPSADNLMEMLLMLDAAKRASARHITAVMPYFGWARQDRKDQPRVAIGAKLVANLLQSAGATRIMTMDLHADQIQGFFEKPVDHLYASTIFLPYLKSLNLANLTIASPDMGGSKRAYAYSKYLESDVVICYKQRKRANVVSHMELIGEVEGKHVVLVDDMIDTGGTLTKAADLMIERGALSVRAVCTHPILSGDAYEKIQNSSLTELIISDTIPLKKKVSKIKVVSCATLFADVMHKVQENTSISDEFLM</sequence>
<dbReference type="Gene3D" id="3.40.50.2020">
    <property type="match status" value="2"/>
</dbReference>
<organism evidence="12 13">
    <name type="scientific">Tenacibaculum maritimum NCIMB 2154</name>
    <dbReference type="NCBI Taxonomy" id="1349785"/>
    <lineage>
        <taxon>Bacteria</taxon>
        <taxon>Pseudomonadati</taxon>
        <taxon>Bacteroidota</taxon>
        <taxon>Flavobacteriia</taxon>
        <taxon>Flavobacteriales</taxon>
        <taxon>Flavobacteriaceae</taxon>
        <taxon>Tenacibaculum</taxon>
    </lineage>
</organism>
<evidence type="ECO:0000256" key="8">
    <source>
        <dbReference type="ARBA" id="ARBA00022840"/>
    </source>
</evidence>
<dbReference type="PANTHER" id="PTHR10210:SF41">
    <property type="entry name" value="RIBOSE-PHOSPHATE PYROPHOSPHOKINASE 1, CHLOROPLASTIC"/>
    <property type="match status" value="1"/>
</dbReference>
<keyword evidence="8" id="KW-0067">ATP-binding</keyword>
<dbReference type="AlphaFoldDB" id="A0A2H1E6G1"/>
<dbReference type="InterPro" id="IPR000836">
    <property type="entry name" value="PRTase_dom"/>
</dbReference>
<dbReference type="GO" id="GO:0005737">
    <property type="term" value="C:cytoplasm"/>
    <property type="evidence" value="ECO:0007669"/>
    <property type="project" value="TreeGrafter"/>
</dbReference>
<keyword evidence="13" id="KW-1185">Reference proteome</keyword>
<dbReference type="NCBIfam" id="NF002320">
    <property type="entry name" value="PRK01259.1"/>
    <property type="match status" value="1"/>
</dbReference>